<accession>A0A0A9YZU2</accession>
<keyword evidence="1" id="KW-0645">Protease</keyword>
<organism evidence="1">
    <name type="scientific">Lygus hesperus</name>
    <name type="common">Western plant bug</name>
    <dbReference type="NCBI Taxonomy" id="30085"/>
    <lineage>
        <taxon>Eukaryota</taxon>
        <taxon>Metazoa</taxon>
        <taxon>Ecdysozoa</taxon>
        <taxon>Arthropoda</taxon>
        <taxon>Hexapoda</taxon>
        <taxon>Insecta</taxon>
        <taxon>Pterygota</taxon>
        <taxon>Neoptera</taxon>
        <taxon>Paraneoptera</taxon>
        <taxon>Hemiptera</taxon>
        <taxon>Heteroptera</taxon>
        <taxon>Panheteroptera</taxon>
        <taxon>Cimicomorpha</taxon>
        <taxon>Miridae</taxon>
        <taxon>Mirini</taxon>
        <taxon>Lygus</taxon>
    </lineage>
</organism>
<dbReference type="AlphaFoldDB" id="A0A0A9YZU2"/>
<sequence length="152" mass="17092">MPSGLGRIWMKTRPSTQPAESPLGTQTRLEKSSTTFMYIPRWLCKQAYCDFNLLACHHFPLRADQEYHLCFKSAYWGEPCSSDTGAALFCKFLGGGNIFAILTTAINCGFDNLPCVYTLMPSVLRVYKTIFGDYVPPAVTKIETNFVKVIIE</sequence>
<dbReference type="InterPro" id="IPR009003">
    <property type="entry name" value="Peptidase_S1_PA"/>
</dbReference>
<dbReference type="GO" id="GO:0008233">
    <property type="term" value="F:peptidase activity"/>
    <property type="evidence" value="ECO:0007669"/>
    <property type="project" value="UniProtKB-KW"/>
</dbReference>
<dbReference type="EMBL" id="GBHO01005860">
    <property type="protein sequence ID" value="JAG37744.1"/>
    <property type="molecule type" value="Transcribed_RNA"/>
</dbReference>
<feature type="non-terminal residue" evidence="1">
    <location>
        <position position="152"/>
    </location>
</feature>
<protein>
    <submittedName>
        <fullName evidence="1">Serine protease 41</fullName>
    </submittedName>
</protein>
<dbReference type="GO" id="GO:0006508">
    <property type="term" value="P:proteolysis"/>
    <property type="evidence" value="ECO:0007669"/>
    <property type="project" value="UniProtKB-KW"/>
</dbReference>
<dbReference type="SUPFAM" id="SSF50494">
    <property type="entry name" value="Trypsin-like serine proteases"/>
    <property type="match status" value="1"/>
</dbReference>
<evidence type="ECO:0000313" key="1">
    <source>
        <dbReference type="EMBL" id="JAG37744.1"/>
    </source>
</evidence>
<keyword evidence="1" id="KW-0378">Hydrolase</keyword>
<gene>
    <name evidence="1" type="primary">Prss41</name>
    <name evidence="1" type="ORF">CM83_18491</name>
</gene>
<reference evidence="1" key="1">
    <citation type="journal article" date="2014" name="PLoS ONE">
        <title>Transcriptome-Based Identification of ABC Transporters in the Western Tarnished Plant Bug Lygus hesperus.</title>
        <authorList>
            <person name="Hull J.J."/>
            <person name="Chaney K."/>
            <person name="Geib S.M."/>
            <person name="Fabrick J.A."/>
            <person name="Brent C.S."/>
            <person name="Walsh D."/>
            <person name="Lavine L.C."/>
        </authorList>
    </citation>
    <scope>NUCLEOTIDE SEQUENCE</scope>
</reference>
<reference evidence="1" key="2">
    <citation type="submission" date="2014-07" db="EMBL/GenBank/DDBJ databases">
        <authorList>
            <person name="Hull J."/>
        </authorList>
    </citation>
    <scope>NUCLEOTIDE SEQUENCE</scope>
</reference>
<name>A0A0A9YZU2_LYGHE</name>
<proteinExistence type="predicted"/>